<dbReference type="SUPFAM" id="SSF111038">
    <property type="entry name" value="YjbQ-like"/>
    <property type="match status" value="1"/>
</dbReference>
<dbReference type="RefSeq" id="WP_088707394.1">
    <property type="nucleotide sequence ID" value="NZ_LSTO01000001.1"/>
</dbReference>
<comment type="similarity">
    <text evidence="1">Belongs to the UPF0047 family.</text>
</comment>
<evidence type="ECO:0000313" key="3">
    <source>
        <dbReference type="Proteomes" id="UP000197535"/>
    </source>
</evidence>
<evidence type="ECO:0000256" key="1">
    <source>
        <dbReference type="ARBA" id="ARBA00005534"/>
    </source>
</evidence>
<sequence length="138" mass="14971">MTAHQSILDFSTTGRGTRNITDAIGRVVTDSGIKTGIAHVFVQHTSCSLTITENADPDVRRDLETILGRLAPDGDPAYRHDLEGPDDMAAHARSVLTDTALSVPVGGGRMLLGTWQGIFLWEHRTDPQQRRVVVTVLG</sequence>
<dbReference type="Gene3D" id="2.60.120.460">
    <property type="entry name" value="YjbQ-like"/>
    <property type="match status" value="1"/>
</dbReference>
<dbReference type="AlphaFoldDB" id="A0A254TCZ9"/>
<dbReference type="OrthoDB" id="9801725at2"/>
<comment type="caution">
    <text evidence="2">The sequence shown here is derived from an EMBL/GenBank/DDBJ whole genome shotgun (WGS) entry which is preliminary data.</text>
</comment>
<dbReference type="InterPro" id="IPR001602">
    <property type="entry name" value="UPF0047_YjbQ-like"/>
</dbReference>
<dbReference type="InterPro" id="IPR035917">
    <property type="entry name" value="YjbQ-like_sf"/>
</dbReference>
<keyword evidence="3" id="KW-1185">Reference proteome</keyword>
<dbReference type="EMBL" id="LSTO01000001">
    <property type="protein sequence ID" value="OWW20520.1"/>
    <property type="molecule type" value="Genomic_DNA"/>
</dbReference>
<reference evidence="2 3" key="1">
    <citation type="submission" date="2016-02" db="EMBL/GenBank/DDBJ databases">
        <authorList>
            <person name="Wen L."/>
            <person name="He K."/>
            <person name="Yang H."/>
        </authorList>
    </citation>
    <scope>NUCLEOTIDE SEQUENCE [LARGE SCALE GENOMIC DNA]</scope>
    <source>
        <strain evidence="2 3">TSA40</strain>
    </source>
</reference>
<organism evidence="2 3">
    <name type="scientific">Noviherbaspirillum denitrificans</name>
    <dbReference type="NCBI Taxonomy" id="1968433"/>
    <lineage>
        <taxon>Bacteria</taxon>
        <taxon>Pseudomonadati</taxon>
        <taxon>Pseudomonadota</taxon>
        <taxon>Betaproteobacteria</taxon>
        <taxon>Burkholderiales</taxon>
        <taxon>Oxalobacteraceae</taxon>
        <taxon>Noviherbaspirillum</taxon>
    </lineage>
</organism>
<dbReference type="NCBIfam" id="TIGR00149">
    <property type="entry name" value="TIGR00149_YjbQ"/>
    <property type="match status" value="1"/>
</dbReference>
<gene>
    <name evidence="2" type="ORF">AYR66_14515</name>
</gene>
<dbReference type="PANTHER" id="PTHR30615">
    <property type="entry name" value="UNCHARACTERIZED PROTEIN YJBQ-RELATED"/>
    <property type="match status" value="1"/>
</dbReference>
<dbReference type="PIRSF" id="PIRSF004681">
    <property type="entry name" value="UCP004681"/>
    <property type="match status" value="1"/>
</dbReference>
<dbReference type="PANTHER" id="PTHR30615:SF8">
    <property type="entry name" value="UPF0047 PROTEIN C4A8.02C"/>
    <property type="match status" value="1"/>
</dbReference>
<name>A0A254TCZ9_9BURK</name>
<protein>
    <submittedName>
        <fullName evidence="2">Secondary thiamine-phosphate synthase</fullName>
    </submittedName>
</protein>
<evidence type="ECO:0000313" key="2">
    <source>
        <dbReference type="EMBL" id="OWW20520.1"/>
    </source>
</evidence>
<dbReference type="Pfam" id="PF01894">
    <property type="entry name" value="YjbQ"/>
    <property type="match status" value="1"/>
</dbReference>
<accession>A0A254TCZ9</accession>
<dbReference type="Proteomes" id="UP000197535">
    <property type="component" value="Unassembled WGS sequence"/>
</dbReference>
<proteinExistence type="inferred from homology"/>